<dbReference type="SUPFAM" id="SSF63446">
    <property type="entry name" value="Type I dockerin domain"/>
    <property type="match status" value="1"/>
</dbReference>
<dbReference type="InterPro" id="IPR036439">
    <property type="entry name" value="Dockerin_dom_sf"/>
</dbReference>
<evidence type="ECO:0000313" key="4">
    <source>
        <dbReference type="Proteomes" id="UP000618579"/>
    </source>
</evidence>
<dbReference type="PROSITE" id="PS51766">
    <property type="entry name" value="DOCKERIN"/>
    <property type="match status" value="1"/>
</dbReference>
<name>A0ABX1ZPD6_9BACL</name>
<dbReference type="CDD" id="cd14254">
    <property type="entry name" value="Dockerin_II"/>
    <property type="match status" value="1"/>
</dbReference>
<gene>
    <name evidence="3" type="ORF">GC097_16045</name>
</gene>
<dbReference type="CDD" id="cd08547">
    <property type="entry name" value="Type_II_cohesin"/>
    <property type="match status" value="1"/>
</dbReference>
<dbReference type="SUPFAM" id="SSF49384">
    <property type="entry name" value="Carbohydrate-binding domain"/>
    <property type="match status" value="1"/>
</dbReference>
<dbReference type="InterPro" id="IPR018247">
    <property type="entry name" value="EF_Hand_1_Ca_BS"/>
</dbReference>
<dbReference type="Gene3D" id="3.90.1150.140">
    <property type="match status" value="1"/>
</dbReference>
<dbReference type="Gene3D" id="2.60.40.680">
    <property type="match status" value="1"/>
</dbReference>
<dbReference type="InterPro" id="IPR008965">
    <property type="entry name" value="CBM2/CBM3_carb-bd_dom_sf"/>
</dbReference>
<dbReference type="InterPro" id="IPR002102">
    <property type="entry name" value="Cohesin_dom"/>
</dbReference>
<dbReference type="PANTHER" id="PTHR42915:SF1">
    <property type="entry name" value="PEPTIDOGLYCAN BETA-N-ACETYLMURAMIDASE NAMZ"/>
    <property type="match status" value="1"/>
</dbReference>
<sequence length="692" mass="75346">MRKYLGIILVIALMLTVFNVGLAAASEPNTGGKEPFKLGIEALLEDHIDLIKGKKVGLITNPTGVDRNLNSIVDLLFKHPDVQLKALYGPEHGVRGDAQAGVYVPFYIDDKTKLPVYSLYGSTKKPTPEMLADIDVLLFDIQDVGTRFYTYIYTMAYAMEAAKEINIPFIVLDRPNPLGGVKVEGPVLEPDYSSFVGMYEIPLRHGMTVGELAKLFNKEFGINCNLTVVKMQGWDRNSFYDELPIPWVMPSPNMPTLDTAMVYPGAALFEGTNASEGRGTTKPFELIGAPYINGTLLAKKLNDLNLPGVRFRTACFMPNSNKHKNLLTCGVQIHVRDRDAYKPLETGIAIVKEIYDMYPSMLTFTEHFNLLMGNGWVRDAIKSGVSLEAITSDSRWVDGLEQFKLVRGKYLLYGSPAVTFEATLTGANSVYADEIFDLNYGLNNVNNSIYAQDLTITYDSSKVEFVSAESVKNGFQIVEQANQPGKVRILAVSLGEDNAIKSGGDFLKLRWKAKPDATASTTIVLSNIVVANGEGKETKLDSTSHNINIITSVDKAALNDLISRAQSALHAAVEGTQVGQYPVGSKAVLQAAIDQAKAVADSASSTQGQVEQAITALSSSLVAFEASKIVSPVGDLNGDGKISIGDLAIVANYYGKTKEDPNWETIKFADLNNDGVIDIADLAILARRILEL</sequence>
<organism evidence="3 4">
    <name type="scientific">Paenibacillus planticolens</name>
    <dbReference type="NCBI Taxonomy" id="2654976"/>
    <lineage>
        <taxon>Bacteria</taxon>
        <taxon>Bacillati</taxon>
        <taxon>Bacillota</taxon>
        <taxon>Bacilli</taxon>
        <taxon>Bacillales</taxon>
        <taxon>Paenibacillaceae</taxon>
        <taxon>Paenibacillus</taxon>
    </lineage>
</organism>
<feature type="domain" description="Dockerin" evidence="2">
    <location>
        <begin position="629"/>
        <end position="692"/>
    </location>
</feature>
<dbReference type="Gene3D" id="1.20.1270.90">
    <property type="entry name" value="AF1782-like"/>
    <property type="match status" value="1"/>
</dbReference>
<proteinExistence type="predicted"/>
<dbReference type="Gene3D" id="1.10.1330.10">
    <property type="entry name" value="Dockerin domain"/>
    <property type="match status" value="1"/>
</dbReference>
<evidence type="ECO:0000259" key="1">
    <source>
        <dbReference type="PROSITE" id="PS50222"/>
    </source>
</evidence>
<dbReference type="InterPro" id="IPR048502">
    <property type="entry name" value="NamZ_N"/>
</dbReference>
<dbReference type="Pfam" id="PF00963">
    <property type="entry name" value="Cohesin"/>
    <property type="match status" value="1"/>
</dbReference>
<dbReference type="Proteomes" id="UP000618579">
    <property type="component" value="Unassembled WGS sequence"/>
</dbReference>
<reference evidence="3 4" key="1">
    <citation type="submission" date="2019-10" db="EMBL/GenBank/DDBJ databases">
        <title>Description of Paenibacillus pedi sp. nov.</title>
        <authorList>
            <person name="Carlier A."/>
            <person name="Qi S."/>
        </authorList>
    </citation>
    <scope>NUCLEOTIDE SEQUENCE [LARGE SCALE GENOMIC DNA]</scope>
    <source>
        <strain evidence="3 4">LMG 31457</strain>
    </source>
</reference>
<keyword evidence="4" id="KW-1185">Reference proteome</keyword>
<protein>
    <submittedName>
        <fullName evidence="3">DUF1343 domain-containing protein</fullName>
    </submittedName>
</protein>
<evidence type="ECO:0000259" key="2">
    <source>
        <dbReference type="PROSITE" id="PS51766"/>
    </source>
</evidence>
<dbReference type="Pfam" id="PF20732">
    <property type="entry name" value="NamZ_C"/>
    <property type="match status" value="1"/>
</dbReference>
<evidence type="ECO:0000313" key="3">
    <source>
        <dbReference type="EMBL" id="NOV01528.1"/>
    </source>
</evidence>
<dbReference type="PROSITE" id="PS50222">
    <property type="entry name" value="EF_HAND_2"/>
    <property type="match status" value="1"/>
</dbReference>
<dbReference type="InterPro" id="IPR002105">
    <property type="entry name" value="Dockerin_1_rpt"/>
</dbReference>
<dbReference type="PROSITE" id="PS00018">
    <property type="entry name" value="EF_HAND_1"/>
    <property type="match status" value="1"/>
</dbReference>
<dbReference type="Pfam" id="PF07075">
    <property type="entry name" value="NamZ_N"/>
    <property type="match status" value="1"/>
</dbReference>
<dbReference type="PANTHER" id="PTHR42915">
    <property type="entry name" value="HYPOTHETICAL 460 KDA PROTEIN IN FEUA-SIGW INTERGENIC REGION [PRECURSOR]"/>
    <property type="match status" value="1"/>
</dbReference>
<dbReference type="EMBL" id="WHNZ01000037">
    <property type="protein sequence ID" value="NOV01528.1"/>
    <property type="molecule type" value="Genomic_DNA"/>
</dbReference>
<comment type="caution">
    <text evidence="3">The sequence shown here is derived from an EMBL/GenBank/DDBJ whole genome shotgun (WGS) entry which is preliminary data.</text>
</comment>
<dbReference type="InterPro" id="IPR008302">
    <property type="entry name" value="NamZ"/>
</dbReference>
<dbReference type="InterPro" id="IPR048503">
    <property type="entry name" value="NamZ_C"/>
</dbReference>
<dbReference type="InterPro" id="IPR016134">
    <property type="entry name" value="Dockerin_dom"/>
</dbReference>
<dbReference type="InterPro" id="IPR002048">
    <property type="entry name" value="EF_hand_dom"/>
</dbReference>
<feature type="domain" description="EF-hand" evidence="1">
    <location>
        <begin position="657"/>
        <end position="692"/>
    </location>
</feature>
<dbReference type="Pfam" id="PF00404">
    <property type="entry name" value="Dockerin_1"/>
    <property type="match status" value="1"/>
</dbReference>
<accession>A0ABX1ZPD6</accession>
<dbReference type="Gene3D" id="3.40.50.12170">
    <property type="entry name" value="Uncharacterised protein PF07075, DUF1343"/>
    <property type="match status" value="1"/>
</dbReference>